<feature type="compositionally biased region" description="Basic residues" evidence="1">
    <location>
        <begin position="53"/>
        <end position="63"/>
    </location>
</feature>
<evidence type="ECO:0000313" key="3">
    <source>
        <dbReference type="Proteomes" id="UP001054837"/>
    </source>
</evidence>
<proteinExistence type="predicted"/>
<sequence length="85" mass="9630">MNSVQAFLRGVLETPVVIKCPLRRSKEAVRRMFSKPTDGESNELRENENQALKLRRKEGKRGNGRSPKFSKLKDEAVHSPGHDDA</sequence>
<gene>
    <name evidence="2" type="ORF">CDAR_262531</name>
</gene>
<dbReference type="Proteomes" id="UP001054837">
    <property type="component" value="Unassembled WGS sequence"/>
</dbReference>
<feature type="region of interest" description="Disordered" evidence="1">
    <location>
        <begin position="53"/>
        <end position="85"/>
    </location>
</feature>
<protein>
    <submittedName>
        <fullName evidence="2">Uncharacterized protein</fullName>
    </submittedName>
</protein>
<organism evidence="2 3">
    <name type="scientific">Caerostris darwini</name>
    <dbReference type="NCBI Taxonomy" id="1538125"/>
    <lineage>
        <taxon>Eukaryota</taxon>
        <taxon>Metazoa</taxon>
        <taxon>Ecdysozoa</taxon>
        <taxon>Arthropoda</taxon>
        <taxon>Chelicerata</taxon>
        <taxon>Arachnida</taxon>
        <taxon>Araneae</taxon>
        <taxon>Araneomorphae</taxon>
        <taxon>Entelegynae</taxon>
        <taxon>Araneoidea</taxon>
        <taxon>Araneidae</taxon>
        <taxon>Caerostris</taxon>
    </lineage>
</organism>
<feature type="compositionally biased region" description="Basic and acidic residues" evidence="1">
    <location>
        <begin position="71"/>
        <end position="85"/>
    </location>
</feature>
<dbReference type="AlphaFoldDB" id="A0AAV4RHY2"/>
<dbReference type="EMBL" id="BPLQ01006366">
    <property type="protein sequence ID" value="GIY21953.1"/>
    <property type="molecule type" value="Genomic_DNA"/>
</dbReference>
<keyword evidence="3" id="KW-1185">Reference proteome</keyword>
<evidence type="ECO:0000313" key="2">
    <source>
        <dbReference type="EMBL" id="GIY21953.1"/>
    </source>
</evidence>
<name>A0AAV4RHY2_9ARAC</name>
<comment type="caution">
    <text evidence="2">The sequence shown here is derived from an EMBL/GenBank/DDBJ whole genome shotgun (WGS) entry which is preliminary data.</text>
</comment>
<evidence type="ECO:0000256" key="1">
    <source>
        <dbReference type="SAM" id="MobiDB-lite"/>
    </source>
</evidence>
<accession>A0AAV4RHY2</accession>
<reference evidence="2 3" key="1">
    <citation type="submission" date="2021-06" db="EMBL/GenBank/DDBJ databases">
        <title>Caerostris darwini draft genome.</title>
        <authorList>
            <person name="Kono N."/>
            <person name="Arakawa K."/>
        </authorList>
    </citation>
    <scope>NUCLEOTIDE SEQUENCE [LARGE SCALE GENOMIC DNA]</scope>
</reference>